<dbReference type="EMBL" id="QUMS01000001">
    <property type="protein sequence ID" value="REG11125.1"/>
    <property type="molecule type" value="Genomic_DNA"/>
</dbReference>
<evidence type="ECO:0000313" key="4">
    <source>
        <dbReference type="Proteomes" id="UP000256388"/>
    </source>
</evidence>
<evidence type="ECO:0000256" key="1">
    <source>
        <dbReference type="SAM" id="MobiDB-lite"/>
    </source>
</evidence>
<comment type="caution">
    <text evidence="3">The sequence shown here is derived from an EMBL/GenBank/DDBJ whole genome shotgun (WGS) entry which is preliminary data.</text>
</comment>
<keyword evidence="4" id="KW-1185">Reference proteome</keyword>
<keyword evidence="2" id="KW-0472">Membrane</keyword>
<evidence type="ECO:0000256" key="2">
    <source>
        <dbReference type="SAM" id="Phobius"/>
    </source>
</evidence>
<accession>A0A3E0AHP6</accession>
<feature type="region of interest" description="Disordered" evidence="1">
    <location>
        <begin position="1"/>
        <end position="37"/>
    </location>
</feature>
<organism evidence="3 4">
    <name type="scientific">Pelolinea submarina</name>
    <dbReference type="NCBI Taxonomy" id="913107"/>
    <lineage>
        <taxon>Bacteria</taxon>
        <taxon>Bacillati</taxon>
        <taxon>Chloroflexota</taxon>
        <taxon>Anaerolineae</taxon>
        <taxon>Anaerolineales</taxon>
        <taxon>Anaerolineaceae</taxon>
        <taxon>Pelolinea</taxon>
    </lineage>
</organism>
<dbReference type="Proteomes" id="UP000256388">
    <property type="component" value="Unassembled WGS sequence"/>
</dbReference>
<proteinExistence type="predicted"/>
<dbReference type="AlphaFoldDB" id="A0A3E0AHP6"/>
<keyword evidence="2" id="KW-1133">Transmembrane helix</keyword>
<evidence type="ECO:0000313" key="3">
    <source>
        <dbReference type="EMBL" id="REG11125.1"/>
    </source>
</evidence>
<gene>
    <name evidence="3" type="ORF">DFR64_1000</name>
</gene>
<feature type="compositionally biased region" description="Gly residues" evidence="1">
    <location>
        <begin position="7"/>
        <end position="29"/>
    </location>
</feature>
<name>A0A3E0AHP6_9CHLR</name>
<feature type="transmembrane region" description="Helical" evidence="2">
    <location>
        <begin position="50"/>
        <end position="79"/>
    </location>
</feature>
<protein>
    <submittedName>
        <fullName evidence="3">Uncharacterized protein</fullName>
    </submittedName>
</protein>
<sequence length="80" mass="8205">MEVMLFGGPGGHGGPGGRGGPGGPHGGHWGPPPPRPPMGGRWFRRRPYGYGYGCFPGGCGCFSLAILAVLLALGGLIFWI</sequence>
<keyword evidence="2" id="KW-0812">Transmembrane</keyword>
<reference evidence="3 4" key="1">
    <citation type="submission" date="2018-08" db="EMBL/GenBank/DDBJ databases">
        <title>Genomic Encyclopedia of Type Strains, Phase IV (KMG-IV): sequencing the most valuable type-strain genomes for metagenomic binning, comparative biology and taxonomic classification.</title>
        <authorList>
            <person name="Goeker M."/>
        </authorList>
    </citation>
    <scope>NUCLEOTIDE SEQUENCE [LARGE SCALE GENOMIC DNA]</scope>
    <source>
        <strain evidence="3 4">DSM 23923</strain>
    </source>
</reference>